<dbReference type="SUPFAM" id="SSF55785">
    <property type="entry name" value="PYP-like sensor domain (PAS domain)"/>
    <property type="match status" value="2"/>
</dbReference>
<evidence type="ECO:0000313" key="8">
    <source>
        <dbReference type="Proteomes" id="UP000440578"/>
    </source>
</evidence>
<dbReference type="GO" id="GO:0005634">
    <property type="term" value="C:nucleus"/>
    <property type="evidence" value="ECO:0007669"/>
    <property type="project" value="UniProtKB-SubCell"/>
</dbReference>
<evidence type="ECO:0000256" key="4">
    <source>
        <dbReference type="ARBA" id="ARBA00023242"/>
    </source>
</evidence>
<feature type="compositionally biased region" description="Low complexity" evidence="5">
    <location>
        <begin position="550"/>
        <end position="564"/>
    </location>
</feature>
<feature type="region of interest" description="Disordered" evidence="5">
    <location>
        <begin position="423"/>
        <end position="464"/>
    </location>
</feature>
<dbReference type="CDD" id="cd00130">
    <property type="entry name" value="PAS"/>
    <property type="match status" value="2"/>
</dbReference>
<organism evidence="7 8">
    <name type="scientific">Amphibalanus amphitrite</name>
    <name type="common">Striped barnacle</name>
    <name type="synonym">Balanus amphitrite</name>
    <dbReference type="NCBI Taxonomy" id="1232801"/>
    <lineage>
        <taxon>Eukaryota</taxon>
        <taxon>Metazoa</taxon>
        <taxon>Ecdysozoa</taxon>
        <taxon>Arthropoda</taxon>
        <taxon>Crustacea</taxon>
        <taxon>Multicrustacea</taxon>
        <taxon>Cirripedia</taxon>
        <taxon>Thoracica</taxon>
        <taxon>Thoracicalcarea</taxon>
        <taxon>Balanomorpha</taxon>
        <taxon>Balanoidea</taxon>
        <taxon>Balanidae</taxon>
        <taxon>Amphibalaninae</taxon>
        <taxon>Amphibalanus</taxon>
    </lineage>
</organism>
<dbReference type="OrthoDB" id="9978016at2759"/>
<feature type="region of interest" description="Disordered" evidence="5">
    <location>
        <begin position="513"/>
        <end position="532"/>
    </location>
</feature>
<comment type="caution">
    <text evidence="7">The sequence shown here is derived from an EMBL/GenBank/DDBJ whole genome shotgun (WGS) entry which is preliminary data.</text>
</comment>
<dbReference type="GO" id="GO:0010557">
    <property type="term" value="P:positive regulation of macromolecule biosynthetic process"/>
    <property type="evidence" value="ECO:0007669"/>
    <property type="project" value="UniProtKB-ARBA"/>
</dbReference>
<proteinExistence type="predicted"/>
<dbReference type="SMART" id="SM00091">
    <property type="entry name" value="PAS"/>
    <property type="match status" value="2"/>
</dbReference>
<dbReference type="EMBL" id="VIIS01002126">
    <property type="protein sequence ID" value="KAF0288177.1"/>
    <property type="molecule type" value="Genomic_DNA"/>
</dbReference>
<feature type="region of interest" description="Disordered" evidence="5">
    <location>
        <begin position="548"/>
        <end position="599"/>
    </location>
</feature>
<dbReference type="GO" id="GO:0000981">
    <property type="term" value="F:DNA-binding transcription factor activity, RNA polymerase II-specific"/>
    <property type="evidence" value="ECO:0007669"/>
    <property type="project" value="TreeGrafter"/>
</dbReference>
<dbReference type="Gene3D" id="3.30.450.20">
    <property type="entry name" value="PAS domain"/>
    <property type="match status" value="2"/>
</dbReference>
<feature type="compositionally biased region" description="Basic and acidic residues" evidence="5">
    <location>
        <begin position="517"/>
        <end position="532"/>
    </location>
</feature>
<evidence type="ECO:0000313" key="7">
    <source>
        <dbReference type="EMBL" id="KAF0288177.1"/>
    </source>
</evidence>
<feature type="region of interest" description="Disordered" evidence="5">
    <location>
        <begin position="387"/>
        <end position="407"/>
    </location>
</feature>
<name>A0A6A4UWQ6_AMPAM</name>
<evidence type="ECO:0000256" key="1">
    <source>
        <dbReference type="ARBA" id="ARBA00004123"/>
    </source>
</evidence>
<feature type="compositionally biased region" description="Pro residues" evidence="5">
    <location>
        <begin position="396"/>
        <end position="405"/>
    </location>
</feature>
<feature type="compositionally biased region" description="Polar residues" evidence="5">
    <location>
        <begin position="587"/>
        <end position="599"/>
    </location>
</feature>
<evidence type="ECO:0000256" key="3">
    <source>
        <dbReference type="ARBA" id="ARBA00023163"/>
    </source>
</evidence>
<keyword evidence="3" id="KW-0804">Transcription</keyword>
<dbReference type="Pfam" id="PF14598">
    <property type="entry name" value="PAS_11"/>
    <property type="match status" value="1"/>
</dbReference>
<dbReference type="InterPro" id="IPR035965">
    <property type="entry name" value="PAS-like_dom_sf"/>
</dbReference>
<dbReference type="GO" id="GO:0000977">
    <property type="term" value="F:RNA polymerase II transcription regulatory region sequence-specific DNA binding"/>
    <property type="evidence" value="ECO:0007669"/>
    <property type="project" value="TreeGrafter"/>
</dbReference>
<evidence type="ECO:0000259" key="6">
    <source>
        <dbReference type="PROSITE" id="PS50112"/>
    </source>
</evidence>
<dbReference type="FunFam" id="3.30.450.20:FF:000081">
    <property type="entry name" value="Dysfusion, isoform B"/>
    <property type="match status" value="1"/>
</dbReference>
<protein>
    <submittedName>
        <fullName evidence="7">Neuronal PAS domain-containing protein 4</fullName>
    </submittedName>
</protein>
<evidence type="ECO:0000256" key="2">
    <source>
        <dbReference type="ARBA" id="ARBA00023015"/>
    </source>
</evidence>
<comment type="subcellular location">
    <subcellularLocation>
        <location evidence="1">Nucleus</location>
    </subcellularLocation>
</comment>
<feature type="domain" description="PAS" evidence="6">
    <location>
        <begin position="33"/>
        <end position="96"/>
    </location>
</feature>
<reference evidence="7 8" key="1">
    <citation type="submission" date="2019-07" db="EMBL/GenBank/DDBJ databases">
        <title>Draft genome assembly of a fouling barnacle, Amphibalanus amphitrite (Darwin, 1854): The first reference genome for Thecostraca.</title>
        <authorList>
            <person name="Kim W."/>
        </authorList>
    </citation>
    <scope>NUCLEOTIDE SEQUENCE [LARGE SCALE GENOMIC DNA]</scope>
    <source>
        <strain evidence="7">SNU_AA5</strain>
        <tissue evidence="7">Soma without cirri and trophi</tissue>
    </source>
</reference>
<dbReference type="AlphaFoldDB" id="A0A6A4UWQ6"/>
<feature type="compositionally biased region" description="Gly residues" evidence="5">
    <location>
        <begin position="447"/>
        <end position="461"/>
    </location>
</feature>
<keyword evidence="2" id="KW-0805">Transcription regulation</keyword>
<keyword evidence="8" id="KW-1185">Reference proteome</keyword>
<sequence length="599" mass="65520">MHGTLRTSGPARHVVFKSMEPEARPPPPLGFSKATNGFLMITTQNGKLLYISDNAAEYLGHSMEDLLIHGDSVYDIIDKQDHQAIQAELMRAPAATAAPADDPRMFLCRMNVSRNARRQMRFGDQKVVLIRGHYLSYLPLCSRNEPVFVATCTPIAMPETRECVVQGATNVFTLVCKQPSSGRLRVRSGEFYLGHRSAEIQGLSWYQLVHWDNMRDVQSKHKLISTSDQDRACILLLRLQGRGGHWLWAHCVLQVKENLESSQHPVIICTCQVLSDEEAAVMRANAWLYHYYSMQGKLQYSLQYDAQTPAPAYYQQLLGYSHHHHHPHEAAALHSAYLHAPISPHPGAHHLSPPVLPTAQYALPPAPYHAYPSLEPSQWPRYEHTFSSAAAERPEPAPAPPPRQPLPIKRRLMAYGQSGYGSYGWSGRGSPQHAASPGSERRDGHFGFSGGGGGGGGGGGDTAVMTAARFSPLRLQGPGQKGVDPVLETTAAQESWSFSPPWQESNQRVPDLVAPSHEADGSPRLGDPHAVEQRPLLAGWADVSSLHDFTTPLSTSSASSPSETSGDDAASREETRVPTWAHPATGAVTSSSAVPLSWP</sequence>
<dbReference type="PANTHER" id="PTHR23043">
    <property type="entry name" value="HYPOXIA-INDUCIBLE FACTOR 1 ALPHA"/>
    <property type="match status" value="1"/>
</dbReference>
<keyword evidence="4" id="KW-0539">Nucleus</keyword>
<evidence type="ECO:0000256" key="5">
    <source>
        <dbReference type="SAM" id="MobiDB-lite"/>
    </source>
</evidence>
<dbReference type="Proteomes" id="UP000440578">
    <property type="component" value="Unassembled WGS sequence"/>
</dbReference>
<dbReference type="PROSITE" id="PS50112">
    <property type="entry name" value="PAS"/>
    <property type="match status" value="1"/>
</dbReference>
<dbReference type="InterPro" id="IPR000014">
    <property type="entry name" value="PAS"/>
</dbReference>
<gene>
    <name evidence="7" type="primary">NPAS4_2</name>
    <name evidence="7" type="ORF">FJT64_013432</name>
</gene>
<accession>A0A6A4UWQ6</accession>
<dbReference type="PANTHER" id="PTHR23043:SF39">
    <property type="entry name" value="DYSFUSION, ISOFORM D"/>
    <property type="match status" value="1"/>
</dbReference>